<protein>
    <submittedName>
        <fullName evidence="1">Uncharacterized protein</fullName>
    </submittedName>
</protein>
<organism evidence="1 2">
    <name type="scientific">Flavobacterium azooxidireducens</name>
    <dbReference type="NCBI Taxonomy" id="1871076"/>
    <lineage>
        <taxon>Bacteria</taxon>
        <taxon>Pseudomonadati</taxon>
        <taxon>Bacteroidota</taxon>
        <taxon>Flavobacteriia</taxon>
        <taxon>Flavobacteriales</taxon>
        <taxon>Flavobacteriaceae</taxon>
        <taxon>Flavobacterium</taxon>
    </lineage>
</organism>
<dbReference type="Proteomes" id="UP000830583">
    <property type="component" value="Chromosome"/>
</dbReference>
<name>A0ABY4KH67_9FLAO</name>
<reference evidence="1" key="1">
    <citation type="submission" date="2022-04" db="EMBL/GenBank/DDBJ databases">
        <title>Consumption of N2O by Flavobacterium azooxidireducens sp. nov. isolated from Decomposing Leaf Litter of Phragmites australis (Cav.).</title>
        <authorList>
            <person name="Behrendt U."/>
            <person name="Spanner T."/>
            <person name="Augustin J."/>
            <person name="Horn M.A."/>
            <person name="Kolb S."/>
            <person name="Ulrich A."/>
        </authorList>
    </citation>
    <scope>NUCLEOTIDE SEQUENCE</scope>
    <source>
        <strain evidence="1">IGB 4-14</strain>
    </source>
</reference>
<dbReference type="RefSeq" id="WP_248435869.1">
    <property type="nucleotide sequence ID" value="NZ_CP096205.1"/>
</dbReference>
<evidence type="ECO:0000313" key="1">
    <source>
        <dbReference type="EMBL" id="UPQ80148.1"/>
    </source>
</evidence>
<sequence length="134" mass="15913">MKNFHSIFLLIVLGMFISCKENSTKEESQTKSLFEKDWDNFRNTIIQKKEFDWNSFVEIEGQLGEDYAYLFENEEAIEHLKKTTYSDLYDAMLLNEPIKQLTIGKLEEFTRPEGHTFYFKETDKGLKFIGFEPL</sequence>
<dbReference type="EMBL" id="CP096205">
    <property type="protein sequence ID" value="UPQ80148.1"/>
    <property type="molecule type" value="Genomic_DNA"/>
</dbReference>
<accession>A0ABY4KH67</accession>
<dbReference type="PROSITE" id="PS51257">
    <property type="entry name" value="PROKAR_LIPOPROTEIN"/>
    <property type="match status" value="1"/>
</dbReference>
<gene>
    <name evidence="1" type="ORF">M0M57_04770</name>
</gene>
<keyword evidence="2" id="KW-1185">Reference proteome</keyword>
<evidence type="ECO:0000313" key="2">
    <source>
        <dbReference type="Proteomes" id="UP000830583"/>
    </source>
</evidence>
<proteinExistence type="predicted"/>